<dbReference type="eggNOG" id="COG0690">
    <property type="taxonomic scope" value="Bacteria"/>
</dbReference>
<organism evidence="10 11">
    <name type="scientific">Gemmatimonas phototrophica</name>
    <dbReference type="NCBI Taxonomy" id="1379270"/>
    <lineage>
        <taxon>Bacteria</taxon>
        <taxon>Pseudomonadati</taxon>
        <taxon>Gemmatimonadota</taxon>
        <taxon>Gemmatimonadia</taxon>
        <taxon>Gemmatimonadales</taxon>
        <taxon>Gemmatimonadaceae</taxon>
        <taxon>Gemmatimonas</taxon>
    </lineage>
</organism>
<dbReference type="PANTHER" id="PTHR33910">
    <property type="entry name" value="PROTEIN TRANSLOCASE SUBUNIT SECE"/>
    <property type="match status" value="1"/>
</dbReference>
<dbReference type="Proteomes" id="UP000076404">
    <property type="component" value="Chromosome"/>
</dbReference>
<keyword evidence="5 9" id="KW-0653">Protein transport</keyword>
<evidence type="ECO:0000256" key="3">
    <source>
        <dbReference type="ARBA" id="ARBA00022475"/>
    </source>
</evidence>
<accession>A0A143BIS3</accession>
<dbReference type="STRING" id="1379270.GEMMAAP_04970"/>
<dbReference type="RefSeq" id="WP_075071433.1">
    <property type="nucleotide sequence ID" value="NZ_CP011454.1"/>
</dbReference>
<dbReference type="GO" id="GO:0043952">
    <property type="term" value="P:protein transport by the Sec complex"/>
    <property type="evidence" value="ECO:0007669"/>
    <property type="project" value="UniProtKB-UniRule"/>
</dbReference>
<evidence type="ECO:0000256" key="5">
    <source>
        <dbReference type="ARBA" id="ARBA00022927"/>
    </source>
</evidence>
<evidence type="ECO:0000313" key="11">
    <source>
        <dbReference type="Proteomes" id="UP000076404"/>
    </source>
</evidence>
<evidence type="ECO:0000256" key="8">
    <source>
        <dbReference type="ARBA" id="ARBA00023136"/>
    </source>
</evidence>
<evidence type="ECO:0000256" key="1">
    <source>
        <dbReference type="ARBA" id="ARBA00004370"/>
    </source>
</evidence>
<dbReference type="PROSITE" id="PS01067">
    <property type="entry name" value="SECE_SEC61G"/>
    <property type="match status" value="1"/>
</dbReference>
<dbReference type="InterPro" id="IPR038379">
    <property type="entry name" value="SecE_sf"/>
</dbReference>
<keyword evidence="6 9" id="KW-1133">Transmembrane helix</keyword>
<protein>
    <recommendedName>
        <fullName evidence="9">Protein translocase subunit SecE</fullName>
    </recommendedName>
</protein>
<sequence length="77" mass="8483">MTAPVEVSRPGLGTRLVTFYHDVLAEMKKVTWPDRPQLQSATIQIIIFVLILGALIGLIDVALQFALVRLPAMLVGR</sequence>
<evidence type="ECO:0000256" key="6">
    <source>
        <dbReference type="ARBA" id="ARBA00022989"/>
    </source>
</evidence>
<dbReference type="EMBL" id="CP011454">
    <property type="protein sequence ID" value="AMW04370.1"/>
    <property type="molecule type" value="Genomic_DNA"/>
</dbReference>
<dbReference type="KEGG" id="gph:GEMMAAP_04970"/>
<dbReference type="PANTHER" id="PTHR33910:SF1">
    <property type="entry name" value="PROTEIN TRANSLOCASE SUBUNIT SECE"/>
    <property type="match status" value="1"/>
</dbReference>
<dbReference type="OrthoDB" id="9799073at2"/>
<evidence type="ECO:0000256" key="4">
    <source>
        <dbReference type="ARBA" id="ARBA00022692"/>
    </source>
</evidence>
<comment type="function">
    <text evidence="9">Essential subunit of the Sec protein translocation channel SecYEG. Clamps together the 2 halves of SecY. May contact the channel plug during translocation.</text>
</comment>
<dbReference type="HAMAP" id="MF_00422">
    <property type="entry name" value="SecE"/>
    <property type="match status" value="1"/>
</dbReference>
<dbReference type="NCBIfam" id="TIGR00964">
    <property type="entry name" value="secE_bact"/>
    <property type="match status" value="1"/>
</dbReference>
<name>A0A143BIS3_9BACT</name>
<dbReference type="GO" id="GO:0005886">
    <property type="term" value="C:plasma membrane"/>
    <property type="evidence" value="ECO:0007669"/>
    <property type="project" value="UniProtKB-SubCell"/>
</dbReference>
<dbReference type="InterPro" id="IPR005807">
    <property type="entry name" value="SecE_bac"/>
</dbReference>
<comment type="similarity">
    <text evidence="9">Belongs to the SecE/SEC61-gamma family.</text>
</comment>
<comment type="subunit">
    <text evidence="9">Component of the Sec protein translocase complex. Heterotrimer consisting of SecY, SecE and SecG subunits. The heterotrimers can form oligomers, although 1 heterotrimer is thought to be able to translocate proteins. Interacts with the ribosome. Interacts with SecDF, and other proteins may be involved. Interacts with SecA.</text>
</comment>
<dbReference type="GO" id="GO:0006605">
    <property type="term" value="P:protein targeting"/>
    <property type="evidence" value="ECO:0007669"/>
    <property type="project" value="UniProtKB-UniRule"/>
</dbReference>
<evidence type="ECO:0000256" key="9">
    <source>
        <dbReference type="HAMAP-Rule" id="MF_00422"/>
    </source>
</evidence>
<keyword evidence="11" id="KW-1185">Reference proteome</keyword>
<dbReference type="GO" id="GO:0008320">
    <property type="term" value="F:protein transmembrane transporter activity"/>
    <property type="evidence" value="ECO:0007669"/>
    <property type="project" value="UniProtKB-UniRule"/>
</dbReference>
<keyword evidence="7 9" id="KW-0811">Translocation</keyword>
<dbReference type="Gene3D" id="1.20.5.1030">
    <property type="entry name" value="Preprotein translocase secy subunit"/>
    <property type="match status" value="1"/>
</dbReference>
<gene>
    <name evidence="9" type="primary">secE</name>
    <name evidence="10" type="ORF">GEMMAAP_04970</name>
</gene>
<evidence type="ECO:0000256" key="2">
    <source>
        <dbReference type="ARBA" id="ARBA00022448"/>
    </source>
</evidence>
<proteinExistence type="inferred from homology"/>
<keyword evidence="2 9" id="KW-0813">Transport</keyword>
<reference evidence="10 11" key="1">
    <citation type="journal article" date="2014" name="Proc. Natl. Acad. Sci. U.S.A.">
        <title>Functional type 2 photosynthetic reaction centers found in the rare bacterial phylum Gemmatimonadetes.</title>
        <authorList>
            <person name="Zeng Y."/>
            <person name="Feng F."/>
            <person name="Medova H."/>
            <person name="Dean J."/>
            <person name="Koblizek M."/>
        </authorList>
    </citation>
    <scope>NUCLEOTIDE SEQUENCE [LARGE SCALE GENOMIC DNA]</scope>
    <source>
        <strain evidence="10 11">AP64</strain>
    </source>
</reference>
<reference evidence="10 11" key="2">
    <citation type="journal article" date="2016" name="Environ. Microbiol. Rep.">
        <title>Metagenomic evidence for the presence of phototrophic Gemmatimonadetes bacteria in diverse environments.</title>
        <authorList>
            <person name="Zeng Y."/>
            <person name="Baumbach J."/>
            <person name="Barbosa E.G."/>
            <person name="Azevedo V."/>
            <person name="Zhang C."/>
            <person name="Koblizek M."/>
        </authorList>
    </citation>
    <scope>NUCLEOTIDE SEQUENCE [LARGE SCALE GENOMIC DNA]</scope>
    <source>
        <strain evidence="10 11">AP64</strain>
    </source>
</reference>
<evidence type="ECO:0000256" key="7">
    <source>
        <dbReference type="ARBA" id="ARBA00023010"/>
    </source>
</evidence>
<comment type="subcellular location">
    <subcellularLocation>
        <location evidence="9">Cell membrane</location>
        <topology evidence="9">Single-pass membrane protein</topology>
    </subcellularLocation>
    <subcellularLocation>
        <location evidence="1">Membrane</location>
    </subcellularLocation>
</comment>
<keyword evidence="8 9" id="KW-0472">Membrane</keyword>
<keyword evidence="4 9" id="KW-0812">Transmembrane</keyword>
<dbReference type="InterPro" id="IPR001901">
    <property type="entry name" value="Translocase_SecE/Sec61-g"/>
</dbReference>
<keyword evidence="3 9" id="KW-1003">Cell membrane</keyword>
<dbReference type="Pfam" id="PF00584">
    <property type="entry name" value="SecE"/>
    <property type="match status" value="1"/>
</dbReference>
<dbReference type="GO" id="GO:0065002">
    <property type="term" value="P:intracellular protein transmembrane transport"/>
    <property type="evidence" value="ECO:0007669"/>
    <property type="project" value="UniProtKB-UniRule"/>
</dbReference>
<dbReference type="AlphaFoldDB" id="A0A143BIS3"/>
<evidence type="ECO:0000313" key="10">
    <source>
        <dbReference type="EMBL" id="AMW04370.1"/>
    </source>
</evidence>
<feature type="transmembrane region" description="Helical" evidence="9">
    <location>
        <begin position="41"/>
        <end position="68"/>
    </location>
</feature>
<dbReference type="GO" id="GO:0009306">
    <property type="term" value="P:protein secretion"/>
    <property type="evidence" value="ECO:0007669"/>
    <property type="project" value="UniProtKB-UniRule"/>
</dbReference>